<dbReference type="InterPro" id="IPR050237">
    <property type="entry name" value="ATP-dep_AMP-bd_enzyme"/>
</dbReference>
<dbReference type="InterPro" id="IPR020845">
    <property type="entry name" value="AMP-binding_CS"/>
</dbReference>
<dbReference type="SUPFAM" id="SSF56801">
    <property type="entry name" value="Acetyl-CoA synthetase-like"/>
    <property type="match status" value="1"/>
</dbReference>
<comment type="caution">
    <text evidence="3">The sequence shown here is derived from an EMBL/GenBank/DDBJ whole genome shotgun (WGS) entry which is preliminary data.</text>
</comment>
<dbReference type="RefSeq" id="WP_151013932.1">
    <property type="nucleotide sequence ID" value="NZ_WAAR01000089.1"/>
</dbReference>
<evidence type="ECO:0000259" key="1">
    <source>
        <dbReference type="Pfam" id="PF00501"/>
    </source>
</evidence>
<dbReference type="InterPro" id="IPR025110">
    <property type="entry name" value="AMP-bd_C"/>
</dbReference>
<keyword evidence="3" id="KW-0436">Ligase</keyword>
<dbReference type="PROSITE" id="PS00455">
    <property type="entry name" value="AMP_BINDING"/>
    <property type="match status" value="1"/>
</dbReference>
<dbReference type="EMBL" id="WAAR01000089">
    <property type="protein sequence ID" value="KAB1109398.1"/>
    <property type="molecule type" value="Genomic_DNA"/>
</dbReference>
<dbReference type="Pfam" id="PF13193">
    <property type="entry name" value="AMP-binding_C"/>
    <property type="match status" value="1"/>
</dbReference>
<dbReference type="Pfam" id="PF00501">
    <property type="entry name" value="AMP-binding"/>
    <property type="match status" value="1"/>
</dbReference>
<feature type="domain" description="AMP-dependent synthetase/ligase" evidence="1">
    <location>
        <begin position="11"/>
        <end position="373"/>
    </location>
</feature>
<accession>A0ABQ6UEJ0</accession>
<feature type="domain" description="AMP-binding enzyme C-terminal" evidence="2">
    <location>
        <begin position="423"/>
        <end position="500"/>
    </location>
</feature>
<protein>
    <submittedName>
        <fullName evidence="3">Long-chain fatty acid--CoA ligase</fullName>
    </submittedName>
</protein>
<dbReference type="PANTHER" id="PTHR43767">
    <property type="entry name" value="LONG-CHAIN-FATTY-ACID--COA LIGASE"/>
    <property type="match status" value="1"/>
</dbReference>
<dbReference type="Gene3D" id="3.30.300.30">
    <property type="match status" value="1"/>
</dbReference>
<proteinExistence type="predicted"/>
<dbReference type="Proteomes" id="UP000471364">
    <property type="component" value="Unassembled WGS sequence"/>
</dbReference>
<keyword evidence="4" id="KW-1185">Reference proteome</keyword>
<sequence length="514" mass="54877">MTALSLAMVLAESARRHAETVAVVDGDTRVTYAELWLEARSYAAGLRERGVGPGDKVALLAPNVVDFPRVYYGALAAGAVLVPVHLLLTVDEAAHVLTDSGTKLLVCHSSQLALGAAAAAAAGVPLVTVGPAAAGAVAPRLEELSHPLPPLPSYVTRSAEDPAVVLYTSGTTGVPKGAVLTHLNLVMNATVNVFDANDARRTDVVLGCLPLFHSFGQTVAMNGTFRIGATLVLLSRFTGPAAIDLMLREGVDVFHGVPTMYVALLDAARHRDDLPRLRLCVSGGASLPVAVLERFHAAFQTTVFEGYGLSETSPTATTNQPHFGTRAGTIGHPVWGVEVEIARAEVDERIELLPTGELGEIVIRGHNVFAGYLGRPEATAEAVVDGWFRSGDLGRKDADGFITIIDRKKDMIIRGGFNVYPREVEEVLAGHPAVGQVAVIGVPDPRHGEEVCAVVVVDPAGPGLPDEQEMIDWSRERLGRHKYPRQVRYVDDLPLGPSHKVLKRELRRRMAPPD</sequence>
<evidence type="ECO:0000259" key="2">
    <source>
        <dbReference type="Pfam" id="PF13193"/>
    </source>
</evidence>
<name>A0ABQ6UEJ0_9ACTN</name>
<dbReference type="InterPro" id="IPR042099">
    <property type="entry name" value="ANL_N_sf"/>
</dbReference>
<evidence type="ECO:0000313" key="4">
    <source>
        <dbReference type="Proteomes" id="UP000471364"/>
    </source>
</evidence>
<dbReference type="InterPro" id="IPR045851">
    <property type="entry name" value="AMP-bd_C_sf"/>
</dbReference>
<evidence type="ECO:0000313" key="3">
    <source>
        <dbReference type="EMBL" id="KAB1109398.1"/>
    </source>
</evidence>
<dbReference type="PANTHER" id="PTHR43767:SF12">
    <property type="entry name" value="AMP-DEPENDENT SYNTHETASE AND LIGASE"/>
    <property type="match status" value="1"/>
</dbReference>
<dbReference type="CDD" id="cd05936">
    <property type="entry name" value="FC-FACS_FadD_like"/>
    <property type="match status" value="1"/>
</dbReference>
<dbReference type="Gene3D" id="3.40.50.12780">
    <property type="entry name" value="N-terminal domain of ligase-like"/>
    <property type="match status" value="1"/>
</dbReference>
<reference evidence="3 4" key="1">
    <citation type="submission" date="2019-09" db="EMBL/GenBank/DDBJ databases">
        <title>High taxonomic diversity of Micromonospora strains isolated from Medicago sativa nodules in different geographical locations.</title>
        <authorList>
            <person name="Martinez-Hidalgo P."/>
            <person name="Flores-Felix J.D."/>
            <person name="Velazquez E."/>
            <person name="Brau L."/>
            <person name="Trujillo M.E."/>
            <person name="Martinez-Molina E."/>
        </authorList>
    </citation>
    <scope>NUCLEOTIDE SEQUENCE [LARGE SCALE GENOMIC DNA]</scope>
    <source>
        <strain evidence="3 4">ALFB5</strain>
    </source>
</reference>
<gene>
    <name evidence="3" type="ORF">F6X54_19475</name>
</gene>
<organism evidence="3 4">
    <name type="scientific">Micromonospora aurantiaca</name>
    <name type="common">nom. illeg.</name>
    <dbReference type="NCBI Taxonomy" id="47850"/>
    <lineage>
        <taxon>Bacteria</taxon>
        <taxon>Bacillati</taxon>
        <taxon>Actinomycetota</taxon>
        <taxon>Actinomycetes</taxon>
        <taxon>Micromonosporales</taxon>
        <taxon>Micromonosporaceae</taxon>
        <taxon>Micromonospora</taxon>
    </lineage>
</organism>
<dbReference type="InterPro" id="IPR000873">
    <property type="entry name" value="AMP-dep_synth/lig_dom"/>
</dbReference>
<dbReference type="GO" id="GO:0016874">
    <property type="term" value="F:ligase activity"/>
    <property type="evidence" value="ECO:0007669"/>
    <property type="project" value="UniProtKB-KW"/>
</dbReference>